<feature type="transmembrane region" description="Helical" evidence="2">
    <location>
        <begin position="12"/>
        <end position="31"/>
    </location>
</feature>
<dbReference type="Gene3D" id="1.20.81.30">
    <property type="entry name" value="Type II secretion system (T2SS), domain F"/>
    <property type="match status" value="1"/>
</dbReference>
<accession>A0A1H4JKM8</accession>
<gene>
    <name evidence="3" type="ORF">SAMN04489727_1940</name>
</gene>
<feature type="transmembrane region" description="Helical" evidence="2">
    <location>
        <begin position="230"/>
        <end position="250"/>
    </location>
</feature>
<reference evidence="4" key="1">
    <citation type="submission" date="2016-10" db="EMBL/GenBank/DDBJ databases">
        <authorList>
            <person name="Varghese N."/>
            <person name="Submissions S."/>
        </authorList>
    </citation>
    <scope>NUCLEOTIDE SEQUENCE [LARGE SCALE GENOMIC DNA]</scope>
    <source>
        <strain evidence="4">DSM 44544</strain>
    </source>
</reference>
<dbReference type="PANTHER" id="PTHR35007:SF3">
    <property type="entry name" value="POSSIBLE CONSERVED ALANINE RICH MEMBRANE PROTEIN"/>
    <property type="match status" value="1"/>
</dbReference>
<evidence type="ECO:0000313" key="4">
    <source>
        <dbReference type="Proteomes" id="UP000199622"/>
    </source>
</evidence>
<feature type="transmembrane region" description="Helical" evidence="2">
    <location>
        <begin position="256"/>
        <end position="277"/>
    </location>
</feature>
<evidence type="ECO:0000256" key="2">
    <source>
        <dbReference type="SAM" id="Phobius"/>
    </source>
</evidence>
<keyword evidence="2" id="KW-1133">Transmembrane helix</keyword>
<evidence type="ECO:0000313" key="3">
    <source>
        <dbReference type="EMBL" id="SEB46182.1"/>
    </source>
</evidence>
<dbReference type="STRING" id="208445.SAMN04489727_1940"/>
<keyword evidence="2" id="KW-0812">Transmembrane</keyword>
<feature type="region of interest" description="Disordered" evidence="1">
    <location>
        <begin position="291"/>
        <end position="313"/>
    </location>
</feature>
<dbReference type="PANTHER" id="PTHR35007">
    <property type="entry name" value="INTEGRAL MEMBRANE PROTEIN-RELATED"/>
    <property type="match status" value="1"/>
</dbReference>
<feature type="transmembrane region" description="Helical" evidence="2">
    <location>
        <begin position="76"/>
        <end position="97"/>
    </location>
</feature>
<dbReference type="Proteomes" id="UP000199622">
    <property type="component" value="Unassembled WGS sequence"/>
</dbReference>
<protein>
    <submittedName>
        <fullName evidence="3">Flp pilus assembly protein TadB</fullName>
    </submittedName>
</protein>
<organism evidence="3 4">
    <name type="scientific">Amycolatopsis tolypomycina</name>
    <dbReference type="NCBI Taxonomy" id="208445"/>
    <lineage>
        <taxon>Bacteria</taxon>
        <taxon>Bacillati</taxon>
        <taxon>Actinomycetota</taxon>
        <taxon>Actinomycetes</taxon>
        <taxon>Pseudonocardiales</taxon>
        <taxon>Pseudonocardiaceae</taxon>
        <taxon>Amycolatopsis</taxon>
    </lineage>
</organism>
<name>A0A1H4JKM8_9PSEU</name>
<dbReference type="EMBL" id="FNSO01000003">
    <property type="protein sequence ID" value="SEB46182.1"/>
    <property type="molecule type" value="Genomic_DNA"/>
</dbReference>
<keyword evidence="2" id="KW-0472">Membrane</keyword>
<evidence type="ECO:0000256" key="1">
    <source>
        <dbReference type="SAM" id="MobiDB-lite"/>
    </source>
</evidence>
<dbReference type="AlphaFoldDB" id="A0A1H4JKM8"/>
<proteinExistence type="predicted"/>
<keyword evidence="4" id="KW-1185">Reference proteome</keyword>
<dbReference type="GO" id="GO:0005886">
    <property type="term" value="C:plasma membrane"/>
    <property type="evidence" value="ECO:0007669"/>
    <property type="project" value="UniProtKB-SubCell"/>
</dbReference>
<dbReference type="InterPro" id="IPR042094">
    <property type="entry name" value="T2SS_GspF_sf"/>
</dbReference>
<sequence>MDAMSPATTTITAATLGLGTAAGVILIVAAWRRTPSPSAPSRGARLVRALRGRADDRRALARLTTAVAAGTGTGAVTGWVAGAVLAAAAVWFLPRLVGPDRAHHRRVARIEAIASWTEMLRDVLSAAAGLEQAILATAPLAPAAIRGEVATLTARLESGQRLAPALRALAGELDDPTADLVLAALILAAEHQARQLGDLLSSLATTARGQAAMRMRVETGRARSRTSVRVIVATTVAFAAAVVLFNRAYLDVYNTATGQVVLLLIGGLFAAGFAWLARIATSGRQTRVLAMDAPDATGTRDGDEPIAGGGERS</sequence>